<protein>
    <submittedName>
        <fullName evidence="3">Uncharacterized mitochondrial protein AtMg00300-like</fullName>
    </submittedName>
</protein>
<dbReference type="Proteomes" id="UP001652660">
    <property type="component" value="Chromosome 1c"/>
</dbReference>
<reference evidence="2" key="1">
    <citation type="journal article" date="2025" name="Foods">
        <title>Unveiling the Microbial Signatures of Arabica Coffee Cherries: Insights into Ripeness Specific Diversity, Functional Traits, and Implications for Quality and Safety.</title>
        <authorList>
            <consortium name="RefSeq"/>
            <person name="Tenea G.N."/>
            <person name="Cifuentes V."/>
            <person name="Reyes P."/>
            <person name="Cevallos-Vallejos M."/>
        </authorList>
    </citation>
    <scope>NUCLEOTIDE SEQUENCE [LARGE SCALE GENOMIC DNA]</scope>
</reference>
<gene>
    <name evidence="3" type="primary">LOC113737474</name>
</gene>
<evidence type="ECO:0000313" key="2">
    <source>
        <dbReference type="Proteomes" id="UP001652660"/>
    </source>
</evidence>
<dbReference type="InterPro" id="IPR025724">
    <property type="entry name" value="GAG-pre-integrase_dom"/>
</dbReference>
<accession>A0A6P6WYC8</accession>
<dbReference type="RefSeq" id="XP_027120508.1">
    <property type="nucleotide sequence ID" value="XM_027264707.1"/>
</dbReference>
<dbReference type="Pfam" id="PF13976">
    <property type="entry name" value="gag_pre-integrs"/>
    <property type="match status" value="1"/>
</dbReference>
<name>A0A6P6WYC8_COFAR</name>
<proteinExistence type="predicted"/>
<dbReference type="AlphaFoldDB" id="A0A6P6WYC8"/>
<sequence length="136" mass="15161">MTKNLISLNTLDSKGFRFSGGSGDLCISKDSLVVLKGIKHGILYILQGSTLTGSATAAVASFEDRRSNMTKLWQIRLGHMSEMGMQILSKRDLLKDHKVTDLGFCEHCTFGIPHRRKFGKAIHRTKGTLDYIHSYC</sequence>
<feature type="domain" description="GAG-pre-integrase" evidence="1">
    <location>
        <begin position="43"/>
        <end position="111"/>
    </location>
</feature>
<evidence type="ECO:0000313" key="3">
    <source>
        <dbReference type="RefSeq" id="XP_027120508.1"/>
    </source>
</evidence>
<reference evidence="3" key="2">
    <citation type="submission" date="2025-08" db="UniProtKB">
        <authorList>
            <consortium name="RefSeq"/>
        </authorList>
    </citation>
    <scope>IDENTIFICATION</scope>
    <source>
        <tissue evidence="3">Leaves</tissue>
    </source>
</reference>
<keyword evidence="2" id="KW-1185">Reference proteome</keyword>
<organism evidence="2 3">
    <name type="scientific">Coffea arabica</name>
    <name type="common">Arabian coffee</name>
    <dbReference type="NCBI Taxonomy" id="13443"/>
    <lineage>
        <taxon>Eukaryota</taxon>
        <taxon>Viridiplantae</taxon>
        <taxon>Streptophyta</taxon>
        <taxon>Embryophyta</taxon>
        <taxon>Tracheophyta</taxon>
        <taxon>Spermatophyta</taxon>
        <taxon>Magnoliopsida</taxon>
        <taxon>eudicotyledons</taxon>
        <taxon>Gunneridae</taxon>
        <taxon>Pentapetalae</taxon>
        <taxon>asterids</taxon>
        <taxon>lamiids</taxon>
        <taxon>Gentianales</taxon>
        <taxon>Rubiaceae</taxon>
        <taxon>Ixoroideae</taxon>
        <taxon>Gardenieae complex</taxon>
        <taxon>Bertiereae - Coffeeae clade</taxon>
        <taxon>Coffeeae</taxon>
        <taxon>Coffea</taxon>
    </lineage>
</organism>
<dbReference type="GeneID" id="113737474"/>
<evidence type="ECO:0000259" key="1">
    <source>
        <dbReference type="Pfam" id="PF13976"/>
    </source>
</evidence>
<dbReference type="OrthoDB" id="1751483at2759"/>